<protein>
    <submittedName>
        <fullName evidence="2">Uncharacterized protein</fullName>
    </submittedName>
</protein>
<feature type="region of interest" description="Disordered" evidence="1">
    <location>
        <begin position="1"/>
        <end position="35"/>
    </location>
</feature>
<evidence type="ECO:0000313" key="3">
    <source>
        <dbReference type="Proteomes" id="UP000827092"/>
    </source>
</evidence>
<reference evidence="2 3" key="1">
    <citation type="journal article" date="2022" name="Nat. Ecol. Evol.">
        <title>A masculinizing supergene underlies an exaggerated male reproductive morph in a spider.</title>
        <authorList>
            <person name="Hendrickx F."/>
            <person name="De Corte Z."/>
            <person name="Sonet G."/>
            <person name="Van Belleghem S.M."/>
            <person name="Kostlbacher S."/>
            <person name="Vangestel C."/>
        </authorList>
    </citation>
    <scope>NUCLEOTIDE SEQUENCE [LARGE SCALE GENOMIC DNA]</scope>
    <source>
        <strain evidence="2">W744_W776</strain>
    </source>
</reference>
<organism evidence="2 3">
    <name type="scientific">Oedothorax gibbosus</name>
    <dbReference type="NCBI Taxonomy" id="931172"/>
    <lineage>
        <taxon>Eukaryota</taxon>
        <taxon>Metazoa</taxon>
        <taxon>Ecdysozoa</taxon>
        <taxon>Arthropoda</taxon>
        <taxon>Chelicerata</taxon>
        <taxon>Arachnida</taxon>
        <taxon>Araneae</taxon>
        <taxon>Araneomorphae</taxon>
        <taxon>Entelegynae</taxon>
        <taxon>Araneoidea</taxon>
        <taxon>Linyphiidae</taxon>
        <taxon>Erigoninae</taxon>
        <taxon>Oedothorax</taxon>
    </lineage>
</organism>
<name>A0AAV6TWD0_9ARAC</name>
<accession>A0AAV6TWD0</accession>
<sequence>MTLFGQRTEGPKAAVRNPSPTASLDNGSESDSVPTEIYHMDSAGISNTGAIVEKPTTINTQIRYNLRNRSVPTQVNAETSSTQQPAIVRWLDNLTSALQE</sequence>
<evidence type="ECO:0000313" key="2">
    <source>
        <dbReference type="EMBL" id="KAG8175764.1"/>
    </source>
</evidence>
<evidence type="ECO:0000256" key="1">
    <source>
        <dbReference type="SAM" id="MobiDB-lite"/>
    </source>
</evidence>
<keyword evidence="3" id="KW-1185">Reference proteome</keyword>
<dbReference type="Proteomes" id="UP000827092">
    <property type="component" value="Unassembled WGS sequence"/>
</dbReference>
<dbReference type="AlphaFoldDB" id="A0AAV6TWD0"/>
<dbReference type="EMBL" id="JAFNEN010000950">
    <property type="protein sequence ID" value="KAG8175764.1"/>
    <property type="molecule type" value="Genomic_DNA"/>
</dbReference>
<gene>
    <name evidence="2" type="ORF">JTE90_029249</name>
</gene>
<comment type="caution">
    <text evidence="2">The sequence shown here is derived from an EMBL/GenBank/DDBJ whole genome shotgun (WGS) entry which is preliminary data.</text>
</comment>
<proteinExistence type="predicted"/>
<feature type="compositionally biased region" description="Polar residues" evidence="1">
    <location>
        <begin position="18"/>
        <end position="33"/>
    </location>
</feature>